<sequence length="312" mass="33263">MHDSPISATPYEVLGVGATAGEDELRRAYRRMLRETHPDTGGDPARFHAVQVAWERIGTPSARAAYDRGGTASSGGGPGAQPWAAPPARPPRQDSRPTARSYGHPGGWSRERYLVLMREWAGRGVSIGDPYDASLVRSAPRDLRRLLANALSEEATARSLASLGIGFTVWHDVATEAAGHGAPPKLDHIVLGPTGLFAVQSEDWGGVVRTRRGELVGEVLAGEKPVHELSMRARAISRAARVKFTGLLLVVPDDAALDSPEVLGRSRGAVTALVQQSRLPGVMRDGLPGAARIGGTELFEVRTRLQAAVTFV</sequence>
<reference evidence="5" key="1">
    <citation type="journal article" date="2019" name="Int. J. Syst. Evol. Microbiol.">
        <title>The Global Catalogue of Microorganisms (GCM) 10K type strain sequencing project: providing services to taxonomists for standard genome sequencing and annotation.</title>
        <authorList>
            <consortium name="The Broad Institute Genomics Platform"/>
            <consortium name="The Broad Institute Genome Sequencing Center for Infectious Disease"/>
            <person name="Wu L."/>
            <person name="Ma J."/>
        </authorList>
    </citation>
    <scope>NUCLEOTIDE SEQUENCE [LARGE SCALE GENOMIC DNA]</scope>
    <source>
        <strain evidence="5">CCUG 43304</strain>
    </source>
</reference>
<dbReference type="PROSITE" id="PS50965">
    <property type="entry name" value="NERD"/>
    <property type="match status" value="1"/>
</dbReference>
<dbReference type="PANTHER" id="PTHR44240:SF10">
    <property type="entry name" value="J DOMAIN-CONTAINING PROTEIN"/>
    <property type="match status" value="1"/>
</dbReference>
<dbReference type="CDD" id="cd06257">
    <property type="entry name" value="DnaJ"/>
    <property type="match status" value="1"/>
</dbReference>
<evidence type="ECO:0000313" key="4">
    <source>
        <dbReference type="EMBL" id="MFC6357452.1"/>
    </source>
</evidence>
<evidence type="ECO:0000256" key="1">
    <source>
        <dbReference type="SAM" id="MobiDB-lite"/>
    </source>
</evidence>
<organism evidence="4 5">
    <name type="scientific">Luethyella okanaganae</name>
    <dbReference type="NCBI Taxonomy" id="69372"/>
    <lineage>
        <taxon>Bacteria</taxon>
        <taxon>Bacillati</taxon>
        <taxon>Actinomycetota</taxon>
        <taxon>Actinomycetes</taxon>
        <taxon>Micrococcales</taxon>
        <taxon>Microbacteriaceae</taxon>
        <taxon>Luethyella</taxon>
    </lineage>
</organism>
<dbReference type="Pfam" id="PF00226">
    <property type="entry name" value="DnaJ"/>
    <property type="match status" value="1"/>
</dbReference>
<evidence type="ECO:0000259" key="2">
    <source>
        <dbReference type="PROSITE" id="PS50076"/>
    </source>
</evidence>
<protein>
    <submittedName>
        <fullName evidence="4">DnaJ domain-containing protein</fullName>
    </submittedName>
</protein>
<dbReference type="InterPro" id="IPR011528">
    <property type="entry name" value="NERD"/>
</dbReference>
<dbReference type="PANTHER" id="PTHR44240">
    <property type="entry name" value="DNAJ DOMAIN (PROKARYOTIC HEAT SHOCK PROTEIN)-RELATED"/>
    <property type="match status" value="1"/>
</dbReference>
<dbReference type="SMART" id="SM00271">
    <property type="entry name" value="DnaJ"/>
    <property type="match status" value="1"/>
</dbReference>
<dbReference type="Pfam" id="PF08378">
    <property type="entry name" value="NERD"/>
    <property type="match status" value="1"/>
</dbReference>
<evidence type="ECO:0000313" key="5">
    <source>
        <dbReference type="Proteomes" id="UP001596306"/>
    </source>
</evidence>
<feature type="region of interest" description="Disordered" evidence="1">
    <location>
        <begin position="64"/>
        <end position="104"/>
    </location>
</feature>
<feature type="domain" description="J" evidence="2">
    <location>
        <begin position="9"/>
        <end position="70"/>
    </location>
</feature>
<feature type="domain" description="NERD" evidence="3">
    <location>
        <begin position="148"/>
        <end position="259"/>
    </location>
</feature>
<dbReference type="InterPro" id="IPR052276">
    <property type="entry name" value="Diphthamide-biosynth_chaperone"/>
</dbReference>
<accession>A0ABW1VJH6</accession>
<comment type="caution">
    <text evidence="4">The sequence shown here is derived from an EMBL/GenBank/DDBJ whole genome shotgun (WGS) entry which is preliminary data.</text>
</comment>
<dbReference type="Gene3D" id="1.10.287.110">
    <property type="entry name" value="DnaJ domain"/>
    <property type="match status" value="1"/>
</dbReference>
<dbReference type="InterPro" id="IPR001623">
    <property type="entry name" value="DnaJ_domain"/>
</dbReference>
<keyword evidence="5" id="KW-1185">Reference proteome</keyword>
<dbReference type="PRINTS" id="PR00625">
    <property type="entry name" value="JDOMAIN"/>
</dbReference>
<dbReference type="Proteomes" id="UP001596306">
    <property type="component" value="Unassembled WGS sequence"/>
</dbReference>
<proteinExistence type="predicted"/>
<gene>
    <name evidence="4" type="ORF">ACFQB0_15180</name>
</gene>
<evidence type="ECO:0000259" key="3">
    <source>
        <dbReference type="PROSITE" id="PS50965"/>
    </source>
</evidence>
<dbReference type="EMBL" id="JBHSTP010000004">
    <property type="protein sequence ID" value="MFC6357452.1"/>
    <property type="molecule type" value="Genomic_DNA"/>
</dbReference>
<dbReference type="PROSITE" id="PS50076">
    <property type="entry name" value="DNAJ_2"/>
    <property type="match status" value="1"/>
</dbReference>
<dbReference type="InterPro" id="IPR036869">
    <property type="entry name" value="J_dom_sf"/>
</dbReference>
<dbReference type="SUPFAM" id="SSF46565">
    <property type="entry name" value="Chaperone J-domain"/>
    <property type="match status" value="1"/>
</dbReference>
<dbReference type="RefSeq" id="WP_386733270.1">
    <property type="nucleotide sequence ID" value="NZ_JBHSTP010000004.1"/>
</dbReference>
<name>A0ABW1VJH6_9MICO</name>